<dbReference type="EMBL" id="BPTT01000001">
    <property type="protein sequence ID" value="GJG34425.1"/>
    <property type="molecule type" value="Genomic_DNA"/>
</dbReference>
<keyword evidence="1" id="KW-1133">Transmembrane helix</keyword>
<dbReference type="Proteomes" id="UP000887097">
    <property type="component" value="Unassembled WGS sequence"/>
</dbReference>
<keyword evidence="1" id="KW-0472">Membrane</keyword>
<gene>
    <name evidence="2" type="ORF">PRMUPPPA20_25340</name>
</gene>
<reference evidence="2" key="1">
    <citation type="submission" date="2021-08" db="EMBL/GenBank/DDBJ databases">
        <title>Prevotella lacticifex sp. nov., isolated from rumen of cow.</title>
        <authorList>
            <person name="Shinkai T."/>
            <person name="Ikeyama N."/>
            <person name="Kumagai M."/>
            <person name="Ohmori H."/>
            <person name="Sakamoto M."/>
            <person name="Ohkuma M."/>
            <person name="Mitsumori M."/>
        </authorList>
    </citation>
    <scope>NUCLEOTIDE SEQUENCE</scope>
    <source>
        <strain evidence="2">JCM 8259</strain>
    </source>
</reference>
<evidence type="ECO:0000256" key="1">
    <source>
        <dbReference type="SAM" id="Phobius"/>
    </source>
</evidence>
<evidence type="ECO:0000313" key="2">
    <source>
        <dbReference type="EMBL" id="GJG34425.1"/>
    </source>
</evidence>
<comment type="caution">
    <text evidence="2">The sequence shown here is derived from an EMBL/GenBank/DDBJ whole genome shotgun (WGS) entry which is preliminary data.</text>
</comment>
<accession>A0AA37I2M7</accession>
<sequence>MWFVLSTVSYIALFTAGGVIWGICVSDYAICAISLGVGAVYYFAYKLFNK</sequence>
<proteinExistence type="predicted"/>
<evidence type="ECO:0000313" key="3">
    <source>
        <dbReference type="Proteomes" id="UP000887097"/>
    </source>
</evidence>
<feature type="transmembrane region" description="Helical" evidence="1">
    <location>
        <begin position="20"/>
        <end position="44"/>
    </location>
</feature>
<keyword evidence="1" id="KW-0812">Transmembrane</keyword>
<protein>
    <submittedName>
        <fullName evidence="2">Uncharacterized protein</fullName>
    </submittedName>
</protein>
<name>A0AA37I2M7_XYLRU</name>
<organism evidence="2 3">
    <name type="scientific">Xylanibacter ruminicola</name>
    <name type="common">Prevotella ruminicola</name>
    <dbReference type="NCBI Taxonomy" id="839"/>
    <lineage>
        <taxon>Bacteria</taxon>
        <taxon>Pseudomonadati</taxon>
        <taxon>Bacteroidota</taxon>
        <taxon>Bacteroidia</taxon>
        <taxon>Bacteroidales</taxon>
        <taxon>Prevotellaceae</taxon>
        <taxon>Xylanibacter</taxon>
    </lineage>
</organism>
<dbReference type="AlphaFoldDB" id="A0AA37I2M7"/>